<keyword evidence="3" id="KW-1185">Reference proteome</keyword>
<dbReference type="Proteomes" id="UP001162131">
    <property type="component" value="Unassembled WGS sequence"/>
</dbReference>
<organism evidence="2 3">
    <name type="scientific">Blepharisma stoltei</name>
    <dbReference type="NCBI Taxonomy" id="1481888"/>
    <lineage>
        <taxon>Eukaryota</taxon>
        <taxon>Sar</taxon>
        <taxon>Alveolata</taxon>
        <taxon>Ciliophora</taxon>
        <taxon>Postciliodesmatophora</taxon>
        <taxon>Heterotrichea</taxon>
        <taxon>Heterotrichida</taxon>
        <taxon>Blepharismidae</taxon>
        <taxon>Blepharisma</taxon>
    </lineage>
</organism>
<evidence type="ECO:0000313" key="3">
    <source>
        <dbReference type="Proteomes" id="UP001162131"/>
    </source>
</evidence>
<feature type="transmembrane region" description="Helical" evidence="1">
    <location>
        <begin position="95"/>
        <end position="117"/>
    </location>
</feature>
<keyword evidence="1" id="KW-0812">Transmembrane</keyword>
<evidence type="ECO:0000313" key="2">
    <source>
        <dbReference type="EMBL" id="CAG9328803.1"/>
    </source>
</evidence>
<name>A0AAU9JS29_9CILI</name>
<protein>
    <submittedName>
        <fullName evidence="2">Uncharacterized protein</fullName>
    </submittedName>
</protein>
<proteinExistence type="predicted"/>
<feature type="transmembrane region" description="Helical" evidence="1">
    <location>
        <begin position="137"/>
        <end position="154"/>
    </location>
</feature>
<keyword evidence="1" id="KW-0472">Membrane</keyword>
<feature type="transmembrane region" description="Helical" evidence="1">
    <location>
        <begin position="175"/>
        <end position="195"/>
    </location>
</feature>
<dbReference type="EMBL" id="CAJZBQ010000046">
    <property type="protein sequence ID" value="CAG9328803.1"/>
    <property type="molecule type" value="Genomic_DNA"/>
</dbReference>
<feature type="transmembrane region" description="Helical" evidence="1">
    <location>
        <begin position="69"/>
        <end position="88"/>
    </location>
</feature>
<gene>
    <name evidence="2" type="ORF">BSTOLATCC_MIC46793</name>
</gene>
<keyword evidence="1" id="KW-1133">Transmembrane helix</keyword>
<sequence>MSSLNRSTMLGKEKKNIHLKEPLFWAISGSITFCILFTGILYGCIFSFSCASYFPTISYLATFRSHDRWIVFGITFYSTLIPLLFISVKTKLSAYLTWLTNLIGLAGCFLIIITGVVDEVNGLYFMPLDKAHPFLTLFGYFSFAYWIHSVLKAFESIQLEFSERFWLLKCKKTVMAIHVLFVVTGFQWHFAYTIYSNFLVNEVVEALCEWSLITLALSLPYQISRITNTSISLTWLARK</sequence>
<evidence type="ECO:0000256" key="1">
    <source>
        <dbReference type="SAM" id="Phobius"/>
    </source>
</evidence>
<accession>A0AAU9JS29</accession>
<dbReference type="AlphaFoldDB" id="A0AAU9JS29"/>
<reference evidence="2" key="1">
    <citation type="submission" date="2021-09" db="EMBL/GenBank/DDBJ databases">
        <authorList>
            <consortium name="AG Swart"/>
            <person name="Singh M."/>
            <person name="Singh A."/>
            <person name="Seah K."/>
            <person name="Emmerich C."/>
        </authorList>
    </citation>
    <scope>NUCLEOTIDE SEQUENCE</scope>
    <source>
        <strain evidence="2">ATCC30299</strain>
    </source>
</reference>
<feature type="transmembrane region" description="Helical" evidence="1">
    <location>
        <begin position="23"/>
        <end position="49"/>
    </location>
</feature>
<comment type="caution">
    <text evidence="2">The sequence shown here is derived from an EMBL/GenBank/DDBJ whole genome shotgun (WGS) entry which is preliminary data.</text>
</comment>